<dbReference type="EMBL" id="JANLCJ010000487">
    <property type="protein sequence ID" value="MCS5737189.1"/>
    <property type="molecule type" value="Genomic_DNA"/>
</dbReference>
<keyword evidence="3" id="KW-1185">Reference proteome</keyword>
<reference evidence="2" key="1">
    <citation type="submission" date="2022-08" db="EMBL/GenBank/DDBJ databases">
        <authorList>
            <person name="Deng Y."/>
            <person name="Han X.-F."/>
            <person name="Zhang Y.-Q."/>
        </authorList>
    </citation>
    <scope>NUCLEOTIDE SEQUENCE</scope>
    <source>
        <strain evidence="2">CPCC 203386</strain>
    </source>
</reference>
<feature type="non-terminal residue" evidence="2">
    <location>
        <position position="1"/>
    </location>
</feature>
<accession>A0ABT2HB73</accession>
<name>A0ABT2HB73_9MICO</name>
<evidence type="ECO:0000313" key="3">
    <source>
        <dbReference type="Proteomes" id="UP001165586"/>
    </source>
</evidence>
<dbReference type="RefSeq" id="WP_259543515.1">
    <property type="nucleotide sequence ID" value="NZ_JANLCJ010000487.1"/>
</dbReference>
<sequence>PPKAGPTHEQGGAVNEAQFTGSRAFMRFSQLMLGFERNKQAEGEAKNLSQIRLLKDRNFGQSGTIGTKYNPITGRLTERPEGEYDPKKPFVLMSDGESNTPIPSDKETDF</sequence>
<feature type="compositionally biased region" description="Basic and acidic residues" evidence="1">
    <location>
        <begin position="76"/>
        <end position="88"/>
    </location>
</feature>
<proteinExistence type="predicted"/>
<dbReference type="Gene3D" id="3.40.50.300">
    <property type="entry name" value="P-loop containing nucleotide triphosphate hydrolases"/>
    <property type="match status" value="1"/>
</dbReference>
<feature type="region of interest" description="Disordered" evidence="1">
    <location>
        <begin position="60"/>
        <end position="110"/>
    </location>
</feature>
<evidence type="ECO:0000313" key="2">
    <source>
        <dbReference type="EMBL" id="MCS5737189.1"/>
    </source>
</evidence>
<organism evidence="2 3">
    <name type="scientific">Herbiconiux daphne</name>
    <dbReference type="NCBI Taxonomy" id="2970914"/>
    <lineage>
        <taxon>Bacteria</taxon>
        <taxon>Bacillati</taxon>
        <taxon>Actinomycetota</taxon>
        <taxon>Actinomycetes</taxon>
        <taxon>Micrococcales</taxon>
        <taxon>Microbacteriaceae</taxon>
        <taxon>Herbiconiux</taxon>
    </lineage>
</organism>
<evidence type="ECO:0000256" key="1">
    <source>
        <dbReference type="SAM" id="MobiDB-lite"/>
    </source>
</evidence>
<dbReference type="InterPro" id="IPR027417">
    <property type="entry name" value="P-loop_NTPase"/>
</dbReference>
<dbReference type="Proteomes" id="UP001165586">
    <property type="component" value="Unassembled WGS sequence"/>
</dbReference>
<protein>
    <submittedName>
        <fullName evidence="2">Uncharacterized protein</fullName>
    </submittedName>
</protein>
<comment type="caution">
    <text evidence="2">The sequence shown here is derived from an EMBL/GenBank/DDBJ whole genome shotgun (WGS) entry which is preliminary data.</text>
</comment>
<gene>
    <name evidence="2" type="ORF">N1032_26020</name>
</gene>